<dbReference type="SUPFAM" id="SSF50978">
    <property type="entry name" value="WD40 repeat-like"/>
    <property type="match status" value="1"/>
</dbReference>
<evidence type="ECO:0000313" key="3">
    <source>
        <dbReference type="Proteomes" id="UP000272942"/>
    </source>
</evidence>
<feature type="repeat" description="WD" evidence="1">
    <location>
        <begin position="130"/>
        <end position="171"/>
    </location>
</feature>
<dbReference type="WBParaSite" id="ECPE_0001039401-mRNA-1">
    <property type="protein sequence ID" value="ECPE_0001039401-mRNA-1"/>
    <property type="gene ID" value="ECPE_0001039401"/>
</dbReference>
<dbReference type="EMBL" id="UZAN01048963">
    <property type="protein sequence ID" value="VDP86938.1"/>
    <property type="molecule type" value="Genomic_DNA"/>
</dbReference>
<sequence length="214" mass="23262">MRAGSGQTWDLKGGLMSLQLQYQVPRRKMFQPLNTSKTRITQKTKETGGMSRKLERVYQTSEKAPSILCRSGPVDSDSTPIYQIAYSPFGGHIATALGNAMCLVLRTPSRDEREIPSCAPATGLPTGEALRGHKSPVLSISWSTTGQLLLTSSADRTARMWSMKTQSVENGTKTPPRTVLILDSISGGASNGYGEQTTIRSGNFKVIHTSYECC</sequence>
<evidence type="ECO:0000313" key="2">
    <source>
        <dbReference type="EMBL" id="VDP86938.1"/>
    </source>
</evidence>
<gene>
    <name evidence="2" type="ORF">ECPE_LOCUS10362</name>
</gene>
<evidence type="ECO:0000256" key="1">
    <source>
        <dbReference type="PROSITE-ProRule" id="PRU00221"/>
    </source>
</evidence>
<dbReference type="Pfam" id="PF00400">
    <property type="entry name" value="WD40"/>
    <property type="match status" value="1"/>
</dbReference>
<proteinExistence type="predicted"/>
<dbReference type="PANTHER" id="PTHR44525:SF1">
    <property type="entry name" value="WD REPEAT-CONTAINING PROTEIN 27"/>
    <property type="match status" value="1"/>
</dbReference>
<dbReference type="InterPro" id="IPR042411">
    <property type="entry name" value="WDR27"/>
</dbReference>
<dbReference type="InterPro" id="IPR036322">
    <property type="entry name" value="WD40_repeat_dom_sf"/>
</dbReference>
<protein>
    <submittedName>
        <fullName evidence="4">WD_REPEATS_REGION domain-containing protein</fullName>
    </submittedName>
</protein>
<dbReference type="OrthoDB" id="20669at2759"/>
<keyword evidence="1" id="KW-0853">WD repeat</keyword>
<dbReference type="Proteomes" id="UP000272942">
    <property type="component" value="Unassembled WGS sequence"/>
</dbReference>
<name>A0A183ATS7_9TREM</name>
<dbReference type="InterPro" id="IPR015943">
    <property type="entry name" value="WD40/YVTN_repeat-like_dom_sf"/>
</dbReference>
<dbReference type="PROSITE" id="PS50082">
    <property type="entry name" value="WD_REPEATS_2"/>
    <property type="match status" value="1"/>
</dbReference>
<evidence type="ECO:0000313" key="4">
    <source>
        <dbReference type="WBParaSite" id="ECPE_0001039401-mRNA-1"/>
    </source>
</evidence>
<dbReference type="PROSITE" id="PS50294">
    <property type="entry name" value="WD_REPEATS_REGION"/>
    <property type="match status" value="1"/>
</dbReference>
<accession>A0A183ATS7</accession>
<dbReference type="Gene3D" id="2.130.10.10">
    <property type="entry name" value="YVTN repeat-like/Quinoprotein amine dehydrogenase"/>
    <property type="match status" value="1"/>
</dbReference>
<dbReference type="SMART" id="SM00320">
    <property type="entry name" value="WD40"/>
    <property type="match status" value="2"/>
</dbReference>
<dbReference type="PANTHER" id="PTHR44525">
    <property type="entry name" value="WD REPEAT-CONTAINING PROTEIN 27"/>
    <property type="match status" value="1"/>
</dbReference>
<reference evidence="2 3" key="2">
    <citation type="submission" date="2018-11" db="EMBL/GenBank/DDBJ databases">
        <authorList>
            <consortium name="Pathogen Informatics"/>
        </authorList>
    </citation>
    <scope>NUCLEOTIDE SEQUENCE [LARGE SCALE GENOMIC DNA]</scope>
    <source>
        <strain evidence="2 3">Egypt</strain>
    </source>
</reference>
<keyword evidence="3" id="KW-1185">Reference proteome</keyword>
<organism evidence="4">
    <name type="scientific">Echinostoma caproni</name>
    <dbReference type="NCBI Taxonomy" id="27848"/>
    <lineage>
        <taxon>Eukaryota</taxon>
        <taxon>Metazoa</taxon>
        <taxon>Spiralia</taxon>
        <taxon>Lophotrochozoa</taxon>
        <taxon>Platyhelminthes</taxon>
        <taxon>Trematoda</taxon>
        <taxon>Digenea</taxon>
        <taxon>Plagiorchiida</taxon>
        <taxon>Echinostomata</taxon>
        <taxon>Echinostomatoidea</taxon>
        <taxon>Echinostomatidae</taxon>
        <taxon>Echinostoma</taxon>
    </lineage>
</organism>
<reference evidence="4" key="1">
    <citation type="submission" date="2016-06" db="UniProtKB">
        <authorList>
            <consortium name="WormBaseParasite"/>
        </authorList>
    </citation>
    <scope>IDENTIFICATION</scope>
</reference>
<dbReference type="AlphaFoldDB" id="A0A183ATS7"/>
<dbReference type="InterPro" id="IPR001680">
    <property type="entry name" value="WD40_rpt"/>
</dbReference>